<evidence type="ECO:0000256" key="1">
    <source>
        <dbReference type="SAM" id="MobiDB-lite"/>
    </source>
</evidence>
<evidence type="ECO:0008006" key="4">
    <source>
        <dbReference type="Google" id="ProtNLM"/>
    </source>
</evidence>
<dbReference type="EMBL" id="JAUSQZ010000001">
    <property type="protein sequence ID" value="MDP9827493.1"/>
    <property type="molecule type" value="Genomic_DNA"/>
</dbReference>
<name>A0ABT9P493_9ACTN</name>
<organism evidence="2 3">
    <name type="scientific">Kineosporia succinea</name>
    <dbReference type="NCBI Taxonomy" id="84632"/>
    <lineage>
        <taxon>Bacteria</taxon>
        <taxon>Bacillati</taxon>
        <taxon>Actinomycetota</taxon>
        <taxon>Actinomycetes</taxon>
        <taxon>Kineosporiales</taxon>
        <taxon>Kineosporiaceae</taxon>
        <taxon>Kineosporia</taxon>
    </lineage>
</organism>
<feature type="compositionally biased region" description="Low complexity" evidence="1">
    <location>
        <begin position="248"/>
        <end position="264"/>
    </location>
</feature>
<comment type="caution">
    <text evidence="2">The sequence shown here is derived from an EMBL/GenBank/DDBJ whole genome shotgun (WGS) entry which is preliminary data.</text>
</comment>
<feature type="compositionally biased region" description="Gly residues" evidence="1">
    <location>
        <begin position="204"/>
        <end position="224"/>
    </location>
</feature>
<evidence type="ECO:0000313" key="2">
    <source>
        <dbReference type="EMBL" id="MDP9827493.1"/>
    </source>
</evidence>
<protein>
    <recommendedName>
        <fullName evidence="4">PPE family protein</fullName>
    </recommendedName>
</protein>
<keyword evidence="3" id="KW-1185">Reference proteome</keyword>
<dbReference type="Proteomes" id="UP001235712">
    <property type="component" value="Unassembled WGS sequence"/>
</dbReference>
<accession>A0ABT9P493</accession>
<feature type="compositionally biased region" description="Low complexity" evidence="1">
    <location>
        <begin position="225"/>
        <end position="234"/>
    </location>
</feature>
<feature type="compositionally biased region" description="Gly residues" evidence="1">
    <location>
        <begin position="281"/>
        <end position="319"/>
    </location>
</feature>
<sequence>MYNVSEQQDSAPLTAAAATWGRVVSILEGIGSGLQDAGSAMQDGWDPSVTDAAANFFTHVGAGAWSVDEWLSHARTNQTALEAMAENVIEAKRQVKTIYANYKVDYQAAVAEFARTSLEGDAPLTRTGDAAESRQSDLDSKLEEVAARYQPQMAAVMTTLAAAYISNGSSMREGSKYQGPVTAKDAPGASSGSSNNRSSSDGSRGSGNGGGSNRSNGGGDGNNTGTGTRRSTGDYGNPRSTPAKRPRSSTGDGTDTPTNDPSGSDGTGGTGSSTGSSGSPTGTGNGAPTGGGTGTGNGTGASTGNGSSNGTGTGTGTGVMAGTPIAGRPTPVTSTPAGSGNPAGSAP</sequence>
<gene>
    <name evidence="2" type="ORF">J2S57_003242</name>
</gene>
<evidence type="ECO:0000313" key="3">
    <source>
        <dbReference type="Proteomes" id="UP001235712"/>
    </source>
</evidence>
<dbReference type="RefSeq" id="WP_307243586.1">
    <property type="nucleotide sequence ID" value="NZ_JAUSQZ010000001.1"/>
</dbReference>
<feature type="compositionally biased region" description="Low complexity" evidence="1">
    <location>
        <begin position="190"/>
        <end position="203"/>
    </location>
</feature>
<proteinExistence type="predicted"/>
<reference evidence="2 3" key="1">
    <citation type="submission" date="2023-07" db="EMBL/GenBank/DDBJ databases">
        <title>Sequencing the genomes of 1000 actinobacteria strains.</title>
        <authorList>
            <person name="Klenk H.-P."/>
        </authorList>
    </citation>
    <scope>NUCLEOTIDE SEQUENCE [LARGE SCALE GENOMIC DNA]</scope>
    <source>
        <strain evidence="2 3">DSM 44388</strain>
    </source>
</reference>
<feature type="region of interest" description="Disordered" evidence="1">
    <location>
        <begin position="170"/>
        <end position="347"/>
    </location>
</feature>